<dbReference type="EMBL" id="CAJMWS010001127">
    <property type="protein sequence ID" value="CAE6473784.1"/>
    <property type="molecule type" value="Genomic_DNA"/>
</dbReference>
<dbReference type="AlphaFoldDB" id="A0A8H3C4R4"/>
<reference evidence="1" key="1">
    <citation type="submission" date="2021-01" db="EMBL/GenBank/DDBJ databases">
        <authorList>
            <person name="Kaushik A."/>
        </authorList>
    </citation>
    <scope>NUCLEOTIDE SEQUENCE</scope>
    <source>
        <strain evidence="1">AG1-1C</strain>
    </source>
</reference>
<proteinExistence type="predicted"/>
<organism evidence="1 2">
    <name type="scientific">Rhizoctonia solani</name>
    <dbReference type="NCBI Taxonomy" id="456999"/>
    <lineage>
        <taxon>Eukaryota</taxon>
        <taxon>Fungi</taxon>
        <taxon>Dikarya</taxon>
        <taxon>Basidiomycota</taxon>
        <taxon>Agaricomycotina</taxon>
        <taxon>Agaricomycetes</taxon>
        <taxon>Cantharellales</taxon>
        <taxon>Ceratobasidiaceae</taxon>
        <taxon>Rhizoctonia</taxon>
    </lineage>
</organism>
<evidence type="ECO:0000313" key="2">
    <source>
        <dbReference type="Proteomes" id="UP000663846"/>
    </source>
</evidence>
<name>A0A8H3C4R4_9AGAM</name>
<comment type="caution">
    <text evidence="1">The sequence shown here is derived from an EMBL/GenBank/DDBJ whole genome shotgun (WGS) entry which is preliminary data.</text>
</comment>
<protein>
    <submittedName>
        <fullName evidence="1">Uncharacterized protein</fullName>
    </submittedName>
</protein>
<dbReference type="Proteomes" id="UP000663846">
    <property type="component" value="Unassembled WGS sequence"/>
</dbReference>
<evidence type="ECO:0000313" key="1">
    <source>
        <dbReference type="EMBL" id="CAE6473784.1"/>
    </source>
</evidence>
<gene>
    <name evidence="1" type="ORF">RDB_LOCUS180786</name>
</gene>
<accession>A0A8H3C4R4</accession>
<sequence length="311" mass="35799">MVIISTNLIVVLCSQYSREEALNHIKHMSKHKSPARSNRQIIFPEHHMDLPALRLKPRQRSKPNPFMRKGTEPVNENDVLEPSWLKMVSGAHKFVIDNHVPEAKIVLLGISGDIVDDFSIVNAMMIELTNQLDASRIEASCIAHIHRDRKEGIFDLNNRFLQAAPLSVKHIFNFNWQSGKESYCSTMRDSIGRVISRETCFYKADGYHYPLVMHATMNFIRYQSKFTQNWSNLPPGKRIICSTGFSAFEAQHAYVPTAYIAPPTNSEPEVQHLCTKPFGMVAYDIFEHLPFRKPNESFHLPSRMVWRSVYN</sequence>